<dbReference type="EMBL" id="CAJNIZ010004792">
    <property type="protein sequence ID" value="CAE7236015.1"/>
    <property type="molecule type" value="Genomic_DNA"/>
</dbReference>
<gene>
    <name evidence="2" type="primary">yjiC</name>
    <name evidence="2" type="ORF">SPIL2461_LOCUS3826</name>
</gene>
<dbReference type="OrthoDB" id="5835829at2759"/>
<dbReference type="Proteomes" id="UP000649617">
    <property type="component" value="Unassembled WGS sequence"/>
</dbReference>
<comment type="caution">
    <text evidence="2">The sequence shown here is derived from an EMBL/GenBank/DDBJ whole genome shotgun (WGS) entry which is preliminary data.</text>
</comment>
<dbReference type="SUPFAM" id="SSF53756">
    <property type="entry name" value="UDP-Glycosyltransferase/glycogen phosphorylase"/>
    <property type="match status" value="1"/>
</dbReference>
<keyword evidence="3" id="KW-1185">Reference proteome</keyword>
<evidence type="ECO:0000313" key="3">
    <source>
        <dbReference type="Proteomes" id="UP000649617"/>
    </source>
</evidence>
<accession>A0A812L642</accession>
<evidence type="ECO:0000313" key="2">
    <source>
        <dbReference type="EMBL" id="CAE7236015.1"/>
    </source>
</evidence>
<dbReference type="InterPro" id="IPR007235">
    <property type="entry name" value="Glyco_trans_28_C"/>
</dbReference>
<feature type="domain" description="Glycosyl transferase family 28 C-terminal" evidence="1">
    <location>
        <begin position="361"/>
        <end position="396"/>
    </location>
</feature>
<evidence type="ECO:0000259" key="1">
    <source>
        <dbReference type="Pfam" id="PF04101"/>
    </source>
</evidence>
<proteinExistence type="predicted"/>
<dbReference type="GO" id="GO:0016758">
    <property type="term" value="F:hexosyltransferase activity"/>
    <property type="evidence" value="ECO:0007669"/>
    <property type="project" value="InterPro"/>
</dbReference>
<dbReference type="Gene3D" id="3.40.50.2000">
    <property type="entry name" value="Glycogen Phosphorylase B"/>
    <property type="match status" value="2"/>
</dbReference>
<sequence>MACPRVAVLSSSSVGTVNRFLPLVSELVQRKCDVRYYIADPAFEDAIRHAGAVVELFDDFCGRCPDLLAADAKTWFKEVALPSAVQNHIELERYFYALPAGVCLAARLLKLWEAPSAWVPTLVLYSIGDLHPCLVSAKLGIPAIALVPCFLLDCYPSCFSEHGEERSSWPALVAEHENVQRANAIAQEDFGRDVLKEFLPCRYFSHCLNIVVSIPDIESQESLQKPWMKELPFAWVGFTGNQAYHINGIFVREKNKLHRLPSDVSAVDCPWRMPLPGGVKILVVSLGSHIVGDGWSVLQKSDSAPFTGRDFSRRVWRELVDFFRGRNDVRVVLAIGPQPDAAEGLGKIPGNFIARRSIAQMDALSRASALITHGGSNSVMEALLAGVPLVVIPCTSDS</sequence>
<reference evidence="2" key="1">
    <citation type="submission" date="2021-02" db="EMBL/GenBank/DDBJ databases">
        <authorList>
            <person name="Dougan E. K."/>
            <person name="Rhodes N."/>
            <person name="Thang M."/>
            <person name="Chan C."/>
        </authorList>
    </citation>
    <scope>NUCLEOTIDE SEQUENCE</scope>
</reference>
<dbReference type="Pfam" id="PF04101">
    <property type="entry name" value="Glyco_tran_28_C"/>
    <property type="match status" value="1"/>
</dbReference>
<organism evidence="2 3">
    <name type="scientific">Symbiodinium pilosum</name>
    <name type="common">Dinoflagellate</name>
    <dbReference type="NCBI Taxonomy" id="2952"/>
    <lineage>
        <taxon>Eukaryota</taxon>
        <taxon>Sar</taxon>
        <taxon>Alveolata</taxon>
        <taxon>Dinophyceae</taxon>
        <taxon>Suessiales</taxon>
        <taxon>Symbiodiniaceae</taxon>
        <taxon>Symbiodinium</taxon>
    </lineage>
</organism>
<protein>
    <submittedName>
        <fullName evidence="2">YjiC protein</fullName>
    </submittedName>
</protein>
<name>A0A812L642_SYMPI</name>
<dbReference type="AlphaFoldDB" id="A0A812L642"/>